<dbReference type="Proteomes" id="UP000190460">
    <property type="component" value="Unassembled WGS sequence"/>
</dbReference>
<keyword evidence="3" id="KW-1133">Transmembrane helix</keyword>
<feature type="compositionally biased region" description="Basic and acidic residues" evidence="2">
    <location>
        <begin position="239"/>
        <end position="263"/>
    </location>
</feature>
<feature type="region of interest" description="Disordered" evidence="2">
    <location>
        <begin position="234"/>
        <end position="320"/>
    </location>
</feature>
<feature type="transmembrane region" description="Helical" evidence="3">
    <location>
        <begin position="110"/>
        <end position="133"/>
    </location>
</feature>
<proteinExistence type="predicted"/>
<dbReference type="EMBL" id="FUYB01000004">
    <property type="protein sequence ID" value="SKA73992.1"/>
    <property type="molecule type" value="Genomic_DNA"/>
</dbReference>
<dbReference type="OrthoDB" id="5625915at2"/>
<feature type="compositionally biased region" description="Low complexity" evidence="2">
    <location>
        <begin position="303"/>
        <end position="320"/>
    </location>
</feature>
<feature type="coiled-coil region" evidence="1">
    <location>
        <begin position="366"/>
        <end position="393"/>
    </location>
</feature>
<dbReference type="AlphaFoldDB" id="A0A1T4W9N0"/>
<evidence type="ECO:0000256" key="1">
    <source>
        <dbReference type="SAM" id="Coils"/>
    </source>
</evidence>
<evidence type="ECO:0000313" key="5">
    <source>
        <dbReference type="Proteomes" id="UP000190460"/>
    </source>
</evidence>
<keyword evidence="3" id="KW-0472">Membrane</keyword>
<name>A0A1T4W9N0_9GAMM</name>
<dbReference type="RefSeq" id="WP_078921789.1">
    <property type="nucleotide sequence ID" value="NZ_FUYB01000004.1"/>
</dbReference>
<protein>
    <submittedName>
        <fullName evidence="4">Uncharacterized protein</fullName>
    </submittedName>
</protein>
<evidence type="ECO:0000313" key="4">
    <source>
        <dbReference type="EMBL" id="SKA73992.1"/>
    </source>
</evidence>
<keyword evidence="5" id="KW-1185">Reference proteome</keyword>
<sequence length="455" mass="50412">MNQTVRYILKSIVHTHGLAFSRSQRLCNAYLADLMPDFPAERRQLVAAVADGLPHKLLLTQTSQQRKELALQFGQAHSIPAPQALAAAETWFYALKDLTRPQQAPSWLTLTTYLGGVLTGVVILLVGSAIAFYKKLDEPLPRQQASKQITLSLPQPALSKLTLHPFPTPLPSSVALPQPQPLAQAPMQAKPTVDSPFLLSLASPQWTKLDTLDTERESIQSVLLQTQPLASFETPVRLAKPEPEPELKLESNSKSEPKAKPKLEPITQPKPQPALKAVSVAAQPPSTRLSSPPEKPIKQATPSTPTQVTAKTKTTPTTSAANRTEIKPLFTKTAQAMQTLVEQVLRLRKKQADRAAVIQLLNLTGDTFYRQQLTELEQQIKQLQLRLDHLSGSYTMQVAKLCSSSPTGWQNGKLSNGERDNHKIQQWVLQDWKQCQGLSSQQIKQQLLTHYQILP</sequence>
<evidence type="ECO:0000256" key="2">
    <source>
        <dbReference type="SAM" id="MobiDB-lite"/>
    </source>
</evidence>
<keyword evidence="1" id="KW-0175">Coiled coil</keyword>
<organism evidence="4 5">
    <name type="scientific">Thiothrix eikelboomii</name>
    <dbReference type="NCBI Taxonomy" id="92487"/>
    <lineage>
        <taxon>Bacteria</taxon>
        <taxon>Pseudomonadati</taxon>
        <taxon>Pseudomonadota</taxon>
        <taxon>Gammaproteobacteria</taxon>
        <taxon>Thiotrichales</taxon>
        <taxon>Thiotrichaceae</taxon>
        <taxon>Thiothrix</taxon>
    </lineage>
</organism>
<dbReference type="STRING" id="92487.SAMN02745130_01320"/>
<accession>A0A1T4W9N0</accession>
<reference evidence="4 5" key="1">
    <citation type="submission" date="2017-02" db="EMBL/GenBank/DDBJ databases">
        <authorList>
            <person name="Peterson S.W."/>
        </authorList>
    </citation>
    <scope>NUCLEOTIDE SEQUENCE [LARGE SCALE GENOMIC DNA]</scope>
    <source>
        <strain evidence="4 5">ATCC 49788</strain>
    </source>
</reference>
<keyword evidence="3" id="KW-0812">Transmembrane</keyword>
<evidence type="ECO:0000256" key="3">
    <source>
        <dbReference type="SAM" id="Phobius"/>
    </source>
</evidence>
<gene>
    <name evidence="4" type="ORF">SAMN02745130_01320</name>
</gene>